<gene>
    <name evidence="11" type="ORF">AAHA92_27666</name>
</gene>
<dbReference type="GO" id="GO:0045544">
    <property type="term" value="F:gibberellin 20-oxidase activity"/>
    <property type="evidence" value="ECO:0007669"/>
    <property type="project" value="UniProtKB-ARBA"/>
</dbReference>
<evidence type="ECO:0000313" key="12">
    <source>
        <dbReference type="Proteomes" id="UP001567538"/>
    </source>
</evidence>
<dbReference type="PRINTS" id="PR00682">
    <property type="entry name" value="IPNSYNTHASE"/>
</dbReference>
<keyword evidence="12" id="KW-1185">Reference proteome</keyword>
<comment type="pathway">
    <text evidence="6">Plant hormone biosynthesis; gibberellin biosynthesis.</text>
</comment>
<comment type="pathway">
    <text evidence="2">Hormone biosynthesis.</text>
</comment>
<dbReference type="GO" id="GO:0009686">
    <property type="term" value="P:gibberellin biosynthetic process"/>
    <property type="evidence" value="ECO:0007669"/>
    <property type="project" value="UniProtKB-ARBA"/>
</dbReference>
<dbReference type="InterPro" id="IPR005123">
    <property type="entry name" value="Oxoglu/Fe-dep_dioxygenase_dom"/>
</dbReference>
<dbReference type="SUPFAM" id="SSF51197">
    <property type="entry name" value="Clavaminate synthase-like"/>
    <property type="match status" value="1"/>
</dbReference>
<dbReference type="GO" id="GO:0002238">
    <property type="term" value="P:response to molecule of fungal origin"/>
    <property type="evidence" value="ECO:0007669"/>
    <property type="project" value="UniProtKB-ARBA"/>
</dbReference>
<dbReference type="EC" id="1.14.11.12" evidence="11"/>
<feature type="domain" description="Fe2OG dioxygenase" evidence="10">
    <location>
        <begin position="221"/>
        <end position="320"/>
    </location>
</feature>
<evidence type="ECO:0000256" key="6">
    <source>
        <dbReference type="ARBA" id="ARBA00037909"/>
    </source>
</evidence>
<evidence type="ECO:0000256" key="4">
    <source>
        <dbReference type="ARBA" id="ARBA00023002"/>
    </source>
</evidence>
<dbReference type="EMBL" id="JBEAFC010000010">
    <property type="protein sequence ID" value="KAL1538987.1"/>
    <property type="molecule type" value="Genomic_DNA"/>
</dbReference>
<dbReference type="InterPro" id="IPR044861">
    <property type="entry name" value="IPNS-like_FE2OG_OXY"/>
</dbReference>
<evidence type="ECO:0000256" key="2">
    <source>
        <dbReference type="ARBA" id="ARBA00004972"/>
    </source>
</evidence>
<evidence type="ECO:0000256" key="5">
    <source>
        <dbReference type="ARBA" id="ARBA00023004"/>
    </source>
</evidence>
<evidence type="ECO:0000256" key="7">
    <source>
        <dbReference type="ARBA" id="ARBA00043997"/>
    </source>
</evidence>
<reference evidence="11 12" key="1">
    <citation type="submission" date="2024-06" db="EMBL/GenBank/DDBJ databases">
        <title>A chromosome level genome sequence of Diviner's sage (Salvia divinorum).</title>
        <authorList>
            <person name="Ford S.A."/>
            <person name="Ro D.-K."/>
            <person name="Ness R.W."/>
            <person name="Phillips M.A."/>
        </authorList>
    </citation>
    <scope>NUCLEOTIDE SEQUENCE [LARGE SCALE GENOMIC DNA]</scope>
    <source>
        <strain evidence="11">SAF-2024a</strain>
        <tissue evidence="11">Leaf</tissue>
    </source>
</reference>
<keyword evidence="4 9" id="KW-0560">Oxidoreductase</keyword>
<accession>A0ABD1G4E8</accession>
<evidence type="ECO:0000256" key="3">
    <source>
        <dbReference type="ARBA" id="ARBA00022723"/>
    </source>
</evidence>
<dbReference type="AlphaFoldDB" id="A0ABD1G4E8"/>
<dbReference type="GO" id="GO:0009805">
    <property type="term" value="P:coumarin biosynthetic process"/>
    <property type="evidence" value="ECO:0007669"/>
    <property type="project" value="UniProtKB-ARBA"/>
</dbReference>
<dbReference type="GO" id="GO:0046872">
    <property type="term" value="F:metal ion binding"/>
    <property type="evidence" value="ECO:0007669"/>
    <property type="project" value="UniProtKB-KW"/>
</dbReference>
<dbReference type="PROSITE" id="PS51471">
    <property type="entry name" value="FE2OG_OXY"/>
    <property type="match status" value="1"/>
</dbReference>
<dbReference type="InterPro" id="IPR027443">
    <property type="entry name" value="IPNS-like_sf"/>
</dbReference>
<dbReference type="InterPro" id="IPR026992">
    <property type="entry name" value="DIOX_N"/>
</dbReference>
<organism evidence="11 12">
    <name type="scientific">Salvia divinorum</name>
    <name type="common">Maria pastora</name>
    <name type="synonym">Diviner's sage</name>
    <dbReference type="NCBI Taxonomy" id="28513"/>
    <lineage>
        <taxon>Eukaryota</taxon>
        <taxon>Viridiplantae</taxon>
        <taxon>Streptophyta</taxon>
        <taxon>Embryophyta</taxon>
        <taxon>Tracheophyta</taxon>
        <taxon>Spermatophyta</taxon>
        <taxon>Magnoliopsida</taxon>
        <taxon>eudicotyledons</taxon>
        <taxon>Gunneridae</taxon>
        <taxon>Pentapetalae</taxon>
        <taxon>asterids</taxon>
        <taxon>lamiids</taxon>
        <taxon>Lamiales</taxon>
        <taxon>Lamiaceae</taxon>
        <taxon>Nepetoideae</taxon>
        <taxon>Mentheae</taxon>
        <taxon>Salviinae</taxon>
        <taxon>Salvia</taxon>
        <taxon>Salvia subgen. Calosphace</taxon>
    </lineage>
</organism>
<dbReference type="Pfam" id="PF14226">
    <property type="entry name" value="DIOX_N"/>
    <property type="match status" value="1"/>
</dbReference>
<dbReference type="InterPro" id="IPR050231">
    <property type="entry name" value="Iron_ascorbate_oxido_reductase"/>
</dbReference>
<evidence type="ECO:0000256" key="9">
    <source>
        <dbReference type="RuleBase" id="RU003682"/>
    </source>
</evidence>
<keyword evidence="11" id="KW-0223">Dioxygenase</keyword>
<evidence type="ECO:0000313" key="11">
    <source>
        <dbReference type="EMBL" id="KAL1538987.1"/>
    </source>
</evidence>
<keyword evidence="3 9" id="KW-0479">Metal-binding</keyword>
<dbReference type="PANTHER" id="PTHR47990">
    <property type="entry name" value="2-OXOGLUTARATE (2OG) AND FE(II)-DEPENDENT OXYGENASE SUPERFAMILY PROTEIN-RELATED"/>
    <property type="match status" value="1"/>
</dbReference>
<comment type="catalytic activity">
    <reaction evidence="8">
        <text>gibberellin A12 + 2 2-oxoglutarate + 3 O2 + H(+) = gibberellin A9 + 2 succinate + 3 CO2 + 2 H2O</text>
        <dbReference type="Rhea" id="RHEA:60772"/>
        <dbReference type="ChEBI" id="CHEBI:15377"/>
        <dbReference type="ChEBI" id="CHEBI:15378"/>
        <dbReference type="ChEBI" id="CHEBI:15379"/>
        <dbReference type="ChEBI" id="CHEBI:16526"/>
        <dbReference type="ChEBI" id="CHEBI:16810"/>
        <dbReference type="ChEBI" id="CHEBI:30031"/>
        <dbReference type="ChEBI" id="CHEBI:58627"/>
        <dbReference type="ChEBI" id="CHEBI:73255"/>
    </reaction>
    <physiologicalReaction direction="left-to-right" evidence="8">
        <dbReference type="Rhea" id="RHEA:60773"/>
    </physiologicalReaction>
</comment>
<dbReference type="Proteomes" id="UP001567538">
    <property type="component" value="Unassembled WGS sequence"/>
</dbReference>
<sequence length="383" mass="42544">MESSISSTLVLSPPFQPNNNGVNLVFDASLQQQPHLPTQFLWPHEDTAYAAADFLQDPPIDLTGFFLGDPRATASAAAQIRTACSTHGFFQVVNHGVDPSTIRAAHHHMDAFFSLPLARKLAVKREPGALRGYSGAHADRFSSKLPWKETFSFTYNHAHSAATLDVVDYIKSGLGPHFEHSGCVLQQYCEAMHALSMAIFELIAISLGVERSEYCELFEDGCSVMRGNNYPPCKEAGLTLGTGPHSDPNALTLLHQDEVGGLEIFSDSKWRAIRPCHDAVVVNIGDTFMALCNGRYKSCLHRAVVNKERVRRSLVFFVNPNEDKVVRPPGELLLPGYEGAEAPTRLYPDFKWSDLRDFTQNHYRADTSTLQHFVSWLSNKTQP</sequence>
<protein>
    <submittedName>
        <fullName evidence="11">Gibberellin-44 dioxygenase</fullName>
        <ecNumber evidence="11">1.14.11.12</ecNumber>
    </submittedName>
</protein>
<evidence type="ECO:0000256" key="8">
    <source>
        <dbReference type="ARBA" id="ARBA00050508"/>
    </source>
</evidence>
<comment type="caution">
    <text evidence="11">The sequence shown here is derived from an EMBL/GenBank/DDBJ whole genome shotgun (WGS) entry which is preliminary data.</text>
</comment>
<proteinExistence type="inferred from homology"/>
<name>A0ABD1G4E8_SALDI</name>
<comment type="cofactor">
    <cofactor evidence="1">
        <name>L-ascorbate</name>
        <dbReference type="ChEBI" id="CHEBI:38290"/>
    </cofactor>
</comment>
<evidence type="ECO:0000256" key="1">
    <source>
        <dbReference type="ARBA" id="ARBA00001961"/>
    </source>
</evidence>
<comment type="similarity">
    <text evidence="7">Belongs to the iron/ascorbate-dependent oxidoreductase family. GA20OX subfamily.</text>
</comment>
<dbReference type="FunFam" id="2.60.120.330:FF:000003">
    <property type="entry name" value="Gibberellin 20 oxidase 2"/>
    <property type="match status" value="1"/>
</dbReference>
<dbReference type="Gene3D" id="2.60.120.330">
    <property type="entry name" value="B-lactam Antibiotic, Isopenicillin N Synthase, Chain"/>
    <property type="match status" value="1"/>
</dbReference>
<dbReference type="Pfam" id="PF03171">
    <property type="entry name" value="2OG-FeII_Oxy"/>
    <property type="match status" value="1"/>
</dbReference>
<evidence type="ECO:0000259" key="10">
    <source>
        <dbReference type="PROSITE" id="PS51471"/>
    </source>
</evidence>
<keyword evidence="5 9" id="KW-0408">Iron</keyword>